<dbReference type="SMART" id="SM00283">
    <property type="entry name" value="MA"/>
    <property type="match status" value="1"/>
</dbReference>
<proteinExistence type="inferred from homology"/>
<organism evidence="7 8">
    <name type="scientific">Shewanella gaetbuli</name>
    <dbReference type="NCBI Taxonomy" id="220752"/>
    <lineage>
        <taxon>Bacteria</taxon>
        <taxon>Pseudomonadati</taxon>
        <taxon>Pseudomonadota</taxon>
        <taxon>Gammaproteobacteria</taxon>
        <taxon>Alteromonadales</taxon>
        <taxon>Shewanellaceae</taxon>
        <taxon>Shewanella</taxon>
    </lineage>
</organism>
<dbReference type="PRINTS" id="PR00260">
    <property type="entry name" value="CHEMTRNSDUCR"/>
</dbReference>
<keyword evidence="8" id="KW-1185">Reference proteome</keyword>
<dbReference type="EMBL" id="JAKIKP010000006">
    <property type="protein sequence ID" value="MCL1143052.1"/>
    <property type="molecule type" value="Genomic_DNA"/>
</dbReference>
<reference evidence="7" key="1">
    <citation type="submission" date="2022-01" db="EMBL/GenBank/DDBJ databases">
        <title>Whole genome-based taxonomy of the Shewanellaceae.</title>
        <authorList>
            <person name="Martin-Rodriguez A.J."/>
        </authorList>
    </citation>
    <scope>NUCLEOTIDE SEQUENCE</scope>
    <source>
        <strain evidence="7">DSM 16422</strain>
    </source>
</reference>
<comment type="subcellular location">
    <subcellularLocation>
        <location evidence="1">Membrane</location>
    </subcellularLocation>
</comment>
<dbReference type="Gene3D" id="1.10.287.950">
    <property type="entry name" value="Methyl-accepting chemotaxis protein"/>
    <property type="match status" value="1"/>
</dbReference>
<protein>
    <submittedName>
        <fullName evidence="7">Methyl-accepting chemotaxis protein</fullName>
    </submittedName>
</protein>
<dbReference type="InterPro" id="IPR004090">
    <property type="entry name" value="Chemotax_Me-accpt_rcpt"/>
</dbReference>
<dbReference type="PROSITE" id="PS50111">
    <property type="entry name" value="CHEMOTAXIS_TRANSDUC_2"/>
    <property type="match status" value="1"/>
</dbReference>
<dbReference type="PANTHER" id="PTHR32089">
    <property type="entry name" value="METHYL-ACCEPTING CHEMOTAXIS PROTEIN MCPB"/>
    <property type="match status" value="1"/>
</dbReference>
<dbReference type="InterPro" id="IPR004089">
    <property type="entry name" value="MCPsignal_dom"/>
</dbReference>
<dbReference type="AlphaFoldDB" id="A0A9X1ZLB2"/>
<dbReference type="GO" id="GO:0006935">
    <property type="term" value="P:chemotaxis"/>
    <property type="evidence" value="ECO:0007669"/>
    <property type="project" value="InterPro"/>
</dbReference>
<name>A0A9X1ZLB2_9GAMM</name>
<keyword evidence="5" id="KW-0175">Coiled coil</keyword>
<evidence type="ECO:0000256" key="4">
    <source>
        <dbReference type="PROSITE-ProRule" id="PRU00284"/>
    </source>
</evidence>
<dbReference type="Pfam" id="PF00015">
    <property type="entry name" value="MCPsignal"/>
    <property type="match status" value="1"/>
</dbReference>
<evidence type="ECO:0000256" key="3">
    <source>
        <dbReference type="ARBA" id="ARBA00029447"/>
    </source>
</evidence>
<dbReference type="GO" id="GO:0004888">
    <property type="term" value="F:transmembrane signaling receptor activity"/>
    <property type="evidence" value="ECO:0007669"/>
    <property type="project" value="InterPro"/>
</dbReference>
<evidence type="ECO:0000256" key="1">
    <source>
        <dbReference type="ARBA" id="ARBA00004370"/>
    </source>
</evidence>
<accession>A0A9X1ZLB2</accession>
<feature type="coiled-coil region" evidence="5">
    <location>
        <begin position="70"/>
        <end position="97"/>
    </location>
</feature>
<comment type="caution">
    <text evidence="7">The sequence shown here is derived from an EMBL/GenBank/DDBJ whole genome shotgun (WGS) entry which is preliminary data.</text>
</comment>
<dbReference type="GO" id="GO:0007165">
    <property type="term" value="P:signal transduction"/>
    <property type="evidence" value="ECO:0007669"/>
    <property type="project" value="UniProtKB-KW"/>
</dbReference>
<dbReference type="Proteomes" id="UP001139333">
    <property type="component" value="Unassembled WGS sequence"/>
</dbReference>
<evidence type="ECO:0000313" key="7">
    <source>
        <dbReference type="EMBL" id="MCL1143052.1"/>
    </source>
</evidence>
<feature type="domain" description="Methyl-accepting transducer" evidence="6">
    <location>
        <begin position="1"/>
        <end position="140"/>
    </location>
</feature>
<evidence type="ECO:0000256" key="5">
    <source>
        <dbReference type="SAM" id="Coils"/>
    </source>
</evidence>
<dbReference type="PANTHER" id="PTHR32089:SF41">
    <property type="entry name" value="METHYL-ACCEPTING CHEMOTAXIS PROTEIN"/>
    <property type="match status" value="1"/>
</dbReference>
<sequence>MDILEKVEKINSSVPDVLKAMKDIDQIASQTNLLALNAAIEAARAGEAGRGFAVVADEVRSLSTRSSGFSHQIQAKLQNMAQQIESLTQDISQVASQDVTYVSEAKKNVQDSIQKLMSNATDNKEHTAALEEHNRTLQQSLFDAMRGLQFGDITSQSLIYTNTKIEKISQLLEELMEPQAIVNKEKLQQLINELSTFNEAGHNPVSATSMQSGDIDLF</sequence>
<gene>
    <name evidence="7" type="ORF">L2672_10130</name>
</gene>
<comment type="similarity">
    <text evidence="3">Belongs to the methyl-accepting chemotaxis (MCP) protein family.</text>
</comment>
<evidence type="ECO:0000259" key="6">
    <source>
        <dbReference type="PROSITE" id="PS50111"/>
    </source>
</evidence>
<evidence type="ECO:0000313" key="8">
    <source>
        <dbReference type="Proteomes" id="UP001139333"/>
    </source>
</evidence>
<dbReference type="SUPFAM" id="SSF58104">
    <property type="entry name" value="Methyl-accepting chemotaxis protein (MCP) signaling domain"/>
    <property type="match status" value="1"/>
</dbReference>
<keyword evidence="2 4" id="KW-0807">Transducer</keyword>
<dbReference type="GO" id="GO:0016020">
    <property type="term" value="C:membrane"/>
    <property type="evidence" value="ECO:0007669"/>
    <property type="project" value="UniProtKB-SubCell"/>
</dbReference>
<evidence type="ECO:0000256" key="2">
    <source>
        <dbReference type="ARBA" id="ARBA00023224"/>
    </source>
</evidence>